<evidence type="ECO:0000313" key="3">
    <source>
        <dbReference type="Proteomes" id="UP000557566"/>
    </source>
</evidence>
<proteinExistence type="predicted"/>
<feature type="region of interest" description="Disordered" evidence="1">
    <location>
        <begin position="41"/>
        <end position="69"/>
    </location>
</feature>
<evidence type="ECO:0000313" key="2">
    <source>
        <dbReference type="EMBL" id="KAF4507440.1"/>
    </source>
</evidence>
<gene>
    <name evidence="2" type="ORF">G6O67_006072</name>
</gene>
<sequence length="124" mass="13237">MAYVSGASRDVRFIRKKVTAVYSDGAEPVADERLYWVRDKRGSSRRSLVQSQKPPPTHQPGQDGHYVPQMGGYYGPSYYGYGGQTGVSGGKQQHEGAVRPQGGVSPQGGPYAAGAMPPPPQVDA</sequence>
<protein>
    <submittedName>
        <fullName evidence="2">Uncharacterized protein</fullName>
    </submittedName>
</protein>
<organism evidence="2 3">
    <name type="scientific">Ophiocordyceps sinensis</name>
    <dbReference type="NCBI Taxonomy" id="72228"/>
    <lineage>
        <taxon>Eukaryota</taxon>
        <taxon>Fungi</taxon>
        <taxon>Dikarya</taxon>
        <taxon>Ascomycota</taxon>
        <taxon>Pezizomycotina</taxon>
        <taxon>Sordariomycetes</taxon>
        <taxon>Hypocreomycetidae</taxon>
        <taxon>Hypocreales</taxon>
        <taxon>Ophiocordycipitaceae</taxon>
        <taxon>Ophiocordyceps</taxon>
    </lineage>
</organism>
<feature type="region of interest" description="Disordered" evidence="1">
    <location>
        <begin position="83"/>
        <end position="124"/>
    </location>
</feature>
<accession>A0A8H4LYB9</accession>
<evidence type="ECO:0000256" key="1">
    <source>
        <dbReference type="SAM" id="MobiDB-lite"/>
    </source>
</evidence>
<keyword evidence="3" id="KW-1185">Reference proteome</keyword>
<comment type="caution">
    <text evidence="2">The sequence shown here is derived from an EMBL/GenBank/DDBJ whole genome shotgun (WGS) entry which is preliminary data.</text>
</comment>
<name>A0A8H4LYB9_9HYPO</name>
<reference evidence="2 3" key="1">
    <citation type="journal article" date="2020" name="Genome Biol. Evol.">
        <title>A new high-quality draft genome assembly of the Chinese cordyceps Ophiocordyceps sinensis.</title>
        <authorList>
            <person name="Shu R."/>
            <person name="Zhang J."/>
            <person name="Meng Q."/>
            <person name="Zhang H."/>
            <person name="Zhou G."/>
            <person name="Li M."/>
            <person name="Wu P."/>
            <person name="Zhao Y."/>
            <person name="Chen C."/>
            <person name="Qin Q."/>
        </authorList>
    </citation>
    <scope>NUCLEOTIDE SEQUENCE [LARGE SCALE GENOMIC DNA]</scope>
    <source>
        <strain evidence="2 3">IOZ07</strain>
    </source>
</reference>
<dbReference type="AlphaFoldDB" id="A0A8H4LYB9"/>
<dbReference type="Proteomes" id="UP000557566">
    <property type="component" value="Unassembled WGS sequence"/>
</dbReference>
<dbReference type="EMBL" id="JAAVMX010000006">
    <property type="protein sequence ID" value="KAF4507440.1"/>
    <property type="molecule type" value="Genomic_DNA"/>
</dbReference>